<dbReference type="Proteomes" id="UP000663508">
    <property type="component" value="Chromosome"/>
</dbReference>
<proteinExistence type="predicted"/>
<evidence type="ECO:0000313" key="2">
    <source>
        <dbReference type="Proteomes" id="UP000663508"/>
    </source>
</evidence>
<dbReference type="AlphaFoldDB" id="A0A8H9C3R5"/>
<dbReference type="KEGG" id="mind:mvi_00510"/>
<name>A0A8H9C3R5_9HYPH</name>
<evidence type="ECO:0000313" key="1">
    <source>
        <dbReference type="EMBL" id="BCM81590.1"/>
    </source>
</evidence>
<accession>A0A8H9C3R5</accession>
<sequence>MPAPSPLGSQLEHAFSLDPSYRVHDVGHAEYLLRYRTTSGLAFAVGRTTKTAAKVWIPADERWRAALVADGFDCVERDCASDGKGRIITLQAMPEFRGKRAYSVSVKTVDEALAVAARLR</sequence>
<organism evidence="1 2">
    <name type="scientific">Methylobacterium indicum</name>
    <dbReference type="NCBI Taxonomy" id="1775910"/>
    <lineage>
        <taxon>Bacteria</taxon>
        <taxon>Pseudomonadati</taxon>
        <taxon>Pseudomonadota</taxon>
        <taxon>Alphaproteobacteria</taxon>
        <taxon>Hyphomicrobiales</taxon>
        <taxon>Methylobacteriaceae</taxon>
        <taxon>Methylobacterium</taxon>
    </lineage>
</organism>
<gene>
    <name evidence="1" type="ORF">mvi_00510</name>
</gene>
<protein>
    <submittedName>
        <fullName evidence="1">Uncharacterized protein</fullName>
    </submittedName>
</protein>
<dbReference type="RefSeq" id="WP_207180791.1">
    <property type="nucleotide sequence ID" value="NZ_AP024145.1"/>
</dbReference>
<dbReference type="EMBL" id="AP024145">
    <property type="protein sequence ID" value="BCM81590.1"/>
    <property type="molecule type" value="Genomic_DNA"/>
</dbReference>
<reference evidence="1" key="1">
    <citation type="submission" date="2020-11" db="EMBL/GenBank/DDBJ databases">
        <title>Complete genome sequence of a novel pathogenic Methylobacterium strain isolated from rice in Vietnam.</title>
        <authorList>
            <person name="Lai K."/>
            <person name="Okazaki S."/>
            <person name="Higashi K."/>
            <person name="Mori H."/>
            <person name="Toyoda A."/>
            <person name="Kurokawa K."/>
        </authorList>
    </citation>
    <scope>NUCLEOTIDE SEQUENCE</scope>
    <source>
        <strain evidence="1">VL1</strain>
    </source>
</reference>